<organism evidence="1 2">
    <name type="scientific">Blastococcus aurantiacus</name>
    <dbReference type="NCBI Taxonomy" id="1550231"/>
    <lineage>
        <taxon>Bacteria</taxon>
        <taxon>Bacillati</taxon>
        <taxon>Actinomycetota</taxon>
        <taxon>Actinomycetes</taxon>
        <taxon>Geodermatophilales</taxon>
        <taxon>Geodermatophilaceae</taxon>
        <taxon>Blastococcus</taxon>
    </lineage>
</organism>
<keyword evidence="2" id="KW-1185">Reference proteome</keyword>
<reference evidence="2" key="1">
    <citation type="submission" date="2016-10" db="EMBL/GenBank/DDBJ databases">
        <authorList>
            <person name="Varghese N."/>
            <person name="Submissions S."/>
        </authorList>
    </citation>
    <scope>NUCLEOTIDE SEQUENCE [LARGE SCALE GENOMIC DNA]</scope>
    <source>
        <strain evidence="2">DSM 44268</strain>
    </source>
</reference>
<evidence type="ECO:0000313" key="1">
    <source>
        <dbReference type="EMBL" id="SDF75382.1"/>
    </source>
</evidence>
<proteinExistence type="predicted"/>
<protein>
    <recommendedName>
        <fullName evidence="3">DUF1440 domain-containing protein</fullName>
    </recommendedName>
</protein>
<evidence type="ECO:0008006" key="3">
    <source>
        <dbReference type="Google" id="ProtNLM"/>
    </source>
</evidence>
<dbReference type="OrthoDB" id="4569917at2"/>
<accession>A0A1G7NN26</accession>
<dbReference type="RefSeq" id="WP_091768953.1">
    <property type="nucleotide sequence ID" value="NZ_FNBT01000006.1"/>
</dbReference>
<evidence type="ECO:0000313" key="2">
    <source>
        <dbReference type="Proteomes" id="UP000199406"/>
    </source>
</evidence>
<dbReference type="EMBL" id="FNBT01000006">
    <property type="protein sequence ID" value="SDF75382.1"/>
    <property type="molecule type" value="Genomic_DNA"/>
</dbReference>
<dbReference type="STRING" id="1550231.SAMN05660662_3251"/>
<sequence>MAKRTPLGVSGKGRRGISTLGWALRGAAAGAAGSTALNAVTYLDMAVRGRGTSSTPEDTVEELAGKAHVPIPGDDETRQNRVQGLGPLMGLVAGIGVGTIGGLARARGYLSAKPVGIALTTVGVMVAANGPMTVLGVTDPRTWSAKDWISDIVPHLAYGVVVKNTIDAFDRP</sequence>
<gene>
    <name evidence="1" type="ORF">SAMN05660662_3251</name>
</gene>
<dbReference type="AlphaFoldDB" id="A0A1G7NN26"/>
<name>A0A1G7NN26_9ACTN</name>
<dbReference type="Proteomes" id="UP000199406">
    <property type="component" value="Unassembled WGS sequence"/>
</dbReference>